<evidence type="ECO:0000256" key="3">
    <source>
        <dbReference type="ARBA" id="ARBA00022801"/>
    </source>
</evidence>
<comment type="caution">
    <text evidence="6">The sequence shown here is derived from an EMBL/GenBank/DDBJ whole genome shotgun (WGS) entry which is preliminary data.</text>
</comment>
<evidence type="ECO:0000256" key="1">
    <source>
        <dbReference type="ARBA" id="ARBA00006429"/>
    </source>
</evidence>
<comment type="similarity">
    <text evidence="1">Belongs to the EndA/NucM nuclease family.</text>
</comment>
<feature type="signal peptide" evidence="4">
    <location>
        <begin position="1"/>
        <end position="20"/>
    </location>
</feature>
<keyword evidence="3" id="KW-0378">Hydrolase</keyword>
<keyword evidence="4" id="KW-0732">Signal</keyword>
<evidence type="ECO:0000313" key="6">
    <source>
        <dbReference type="EMBL" id="NMM48983.1"/>
    </source>
</evidence>
<gene>
    <name evidence="6" type="ORF">HH304_11275</name>
</gene>
<keyword evidence="7" id="KW-1185">Reference proteome</keyword>
<dbReference type="InterPro" id="IPR003305">
    <property type="entry name" value="CenC_carb-bd"/>
</dbReference>
<keyword evidence="2" id="KW-0540">Nuclease</keyword>
<dbReference type="InterPro" id="IPR008979">
    <property type="entry name" value="Galactose-bd-like_sf"/>
</dbReference>
<proteinExistence type="inferred from homology"/>
<dbReference type="SUPFAM" id="SSF49785">
    <property type="entry name" value="Galactose-binding domain-like"/>
    <property type="match status" value="1"/>
</dbReference>
<protein>
    <submittedName>
        <fullName evidence="6">Endonuclease I</fullName>
    </submittedName>
</protein>
<feature type="domain" description="CBM-cenC" evidence="5">
    <location>
        <begin position="22"/>
        <end position="133"/>
    </location>
</feature>
<dbReference type="PANTHER" id="PTHR33607">
    <property type="entry name" value="ENDONUCLEASE-1"/>
    <property type="match status" value="1"/>
</dbReference>
<evidence type="ECO:0000313" key="7">
    <source>
        <dbReference type="Proteomes" id="UP000559010"/>
    </source>
</evidence>
<dbReference type="Pfam" id="PF02018">
    <property type="entry name" value="CBM_4_9"/>
    <property type="match status" value="1"/>
</dbReference>
<sequence>MNTIRLKLLFLLFSSLSFYANSQILNGSFESWSSNTPQDWTTIDNGISIAPATSPNQAGSKSAKITVLTTTQSSTDFRQTISVTPGQAHTFSVWVYHTEGNVSARLYIDGYRNYSDKNLTGQWQKIEYTYAPVTSSIEIGLRFYDQPGFDGNEIVYVDNFQPGDSSTPPDTGGGCTDTQVTLSITTDNYGAETSWVLKNEDNGNTIDSGSDFQNNETVVTDFCLGEGDYSFTIYDSYGDGICCFYGNGNYSLDSNNQTIVTGGDFGSSETTYFTIGNTGPGPGDPLTGYYSDANGLTGFQLKSALHTIVKNSHTPKSYSSIWGFYTSNSRDLYYENDNSFLDIYSENPNGNDPYTYTSTSQQCGNYSGEGDCYNREHSFPKSWFGSAAPMESDIHHIFLTDGYVNSKRSSYPYGEVGSASYTSGNGSKLGNASSGLGYSGTVFEPIDEFKGDIARAYFYMATRYEDIISGWENKSSYSDAVLNGTSSTVFEPWILNMLISWHNNDPVSQKEISRNEAAYQHQGNRNPYIDHPELVAQIWTSTGSREVNQKISNINSSSEPNTINNYQVVYSSSQNELVLKIKKEYDGQLSIYNTTGQQVLSRKIFQQETHIKINLQPKQVYIFNFKNEEINHSMKFMY</sequence>
<dbReference type="InterPro" id="IPR007346">
    <property type="entry name" value="Endonuclease-I"/>
</dbReference>
<reference evidence="6 7" key="1">
    <citation type="submission" date="2020-04" db="EMBL/GenBank/DDBJ databases">
        <title>Flammeovirgaceae bacterium KN852 isolated from deep sea.</title>
        <authorList>
            <person name="Zhang D.-C."/>
        </authorList>
    </citation>
    <scope>NUCLEOTIDE SEQUENCE [LARGE SCALE GENOMIC DNA]</scope>
    <source>
        <strain evidence="6 7">KN852</strain>
    </source>
</reference>
<dbReference type="AlphaFoldDB" id="A0A848IWS6"/>
<accession>A0A848IWS6</accession>
<dbReference type="RefSeq" id="WP_169681467.1">
    <property type="nucleotide sequence ID" value="NZ_JABBNU010000006.1"/>
</dbReference>
<dbReference type="GO" id="GO:0016798">
    <property type="term" value="F:hydrolase activity, acting on glycosyl bonds"/>
    <property type="evidence" value="ECO:0007669"/>
    <property type="project" value="InterPro"/>
</dbReference>
<dbReference type="SUPFAM" id="SSF54060">
    <property type="entry name" value="His-Me finger endonucleases"/>
    <property type="match status" value="1"/>
</dbReference>
<dbReference type="EMBL" id="JABBNU010000006">
    <property type="protein sequence ID" value="NMM48983.1"/>
    <property type="molecule type" value="Genomic_DNA"/>
</dbReference>
<evidence type="ECO:0000256" key="2">
    <source>
        <dbReference type="ARBA" id="ARBA00022722"/>
    </source>
</evidence>
<dbReference type="Pfam" id="PF04231">
    <property type="entry name" value="Endonuclease_1"/>
    <property type="match status" value="1"/>
</dbReference>
<dbReference type="PANTHER" id="PTHR33607:SF2">
    <property type="entry name" value="ENDONUCLEASE-1"/>
    <property type="match status" value="1"/>
</dbReference>
<evidence type="ECO:0000259" key="5">
    <source>
        <dbReference type="Pfam" id="PF02018"/>
    </source>
</evidence>
<dbReference type="Proteomes" id="UP000559010">
    <property type="component" value="Unassembled WGS sequence"/>
</dbReference>
<evidence type="ECO:0000256" key="4">
    <source>
        <dbReference type="SAM" id="SignalP"/>
    </source>
</evidence>
<keyword evidence="6" id="KW-0255">Endonuclease</keyword>
<organism evidence="6 7">
    <name type="scientific">Marinigracilibium pacificum</name>
    <dbReference type="NCBI Taxonomy" id="2729599"/>
    <lineage>
        <taxon>Bacteria</taxon>
        <taxon>Pseudomonadati</taxon>
        <taxon>Bacteroidota</taxon>
        <taxon>Cytophagia</taxon>
        <taxon>Cytophagales</taxon>
        <taxon>Flammeovirgaceae</taxon>
        <taxon>Marinigracilibium</taxon>
    </lineage>
</organism>
<dbReference type="InterPro" id="IPR044925">
    <property type="entry name" value="His-Me_finger_sf"/>
</dbReference>
<name>A0A848IWS6_9BACT</name>
<dbReference type="Gene3D" id="2.60.120.260">
    <property type="entry name" value="Galactose-binding domain-like"/>
    <property type="match status" value="1"/>
</dbReference>
<feature type="chain" id="PRO_5032855168" evidence="4">
    <location>
        <begin position="21"/>
        <end position="638"/>
    </location>
</feature>
<dbReference type="GO" id="GO:0004519">
    <property type="term" value="F:endonuclease activity"/>
    <property type="evidence" value="ECO:0007669"/>
    <property type="project" value="UniProtKB-KW"/>
</dbReference>